<evidence type="ECO:0000313" key="4">
    <source>
        <dbReference type="Proteomes" id="UP000315112"/>
    </source>
</evidence>
<keyword evidence="5" id="KW-1185">Reference proteome</keyword>
<reference evidence="2 5" key="3">
    <citation type="submission" date="2019-12" db="EMBL/GenBank/DDBJ databases">
        <title>Draft Genome Sequences of Six Type Strains of the Genus Massilia.</title>
        <authorList>
            <person name="Miess H."/>
            <person name="Frediansyah A."/>
            <person name="Goeker M."/>
            <person name="Gross H."/>
        </authorList>
    </citation>
    <scope>NUCLEOTIDE SEQUENCE [LARGE SCALE GENOMIC DNA]</scope>
    <source>
        <strain evidence="2 5">DSM 26639</strain>
    </source>
</reference>
<sequence length="118" mass="13837">MAQELVLDARTDSAKNWAFWLYVGHAVSLLFTLGALSFIPLILNYVQRSQAEGTFVYSHHSWQIRSFWWYVFWMAIGWLLVVTIIGVLFAWIVFGVAWLWKAYRLIRGWVALNNNEPI</sequence>
<feature type="transmembrane region" description="Helical" evidence="1">
    <location>
        <begin position="20"/>
        <end position="46"/>
    </location>
</feature>
<dbReference type="Proteomes" id="UP000437862">
    <property type="component" value="Chromosome"/>
</dbReference>
<protein>
    <submittedName>
        <fullName evidence="3">Putative membrane protein</fullName>
    </submittedName>
</protein>
<organism evidence="3 4">
    <name type="scientific">Pseudoduganella flava</name>
    <dbReference type="NCBI Taxonomy" id="871742"/>
    <lineage>
        <taxon>Bacteria</taxon>
        <taxon>Pseudomonadati</taxon>
        <taxon>Pseudomonadota</taxon>
        <taxon>Betaproteobacteria</taxon>
        <taxon>Burkholderiales</taxon>
        <taxon>Oxalobacteraceae</taxon>
        <taxon>Telluria group</taxon>
        <taxon>Pseudoduganella</taxon>
    </lineage>
</organism>
<dbReference type="RefSeq" id="WP_145879646.1">
    <property type="nucleotide sequence ID" value="NZ_CP046904.1"/>
</dbReference>
<evidence type="ECO:0000313" key="5">
    <source>
        <dbReference type="Proteomes" id="UP000437862"/>
    </source>
</evidence>
<reference evidence="3 4" key="1">
    <citation type="journal article" date="2015" name="Stand. Genomic Sci.">
        <title>Genomic Encyclopedia of Bacterial and Archaeal Type Strains, Phase III: the genomes of soil and plant-associated and newly described type strains.</title>
        <authorList>
            <person name="Whitman W.B."/>
            <person name="Woyke T."/>
            <person name="Klenk H.P."/>
            <person name="Zhou Y."/>
            <person name="Lilburn T.G."/>
            <person name="Beck B.J."/>
            <person name="De Vos P."/>
            <person name="Vandamme P."/>
            <person name="Eisen J.A."/>
            <person name="Garrity G."/>
            <person name="Hugenholtz P."/>
            <person name="Kyrpides N.C."/>
        </authorList>
    </citation>
    <scope>NUCLEOTIDE SEQUENCE [LARGE SCALE GENOMIC DNA]</scope>
    <source>
        <strain evidence="3 4">CGMCC 1.10685</strain>
    </source>
</reference>
<dbReference type="EMBL" id="VLKW01000010">
    <property type="protein sequence ID" value="TWI44103.1"/>
    <property type="molecule type" value="Genomic_DNA"/>
</dbReference>
<name>A0A562PIE1_9BURK</name>
<feature type="transmembrane region" description="Helical" evidence="1">
    <location>
        <begin position="67"/>
        <end position="100"/>
    </location>
</feature>
<proteinExistence type="predicted"/>
<dbReference type="EMBL" id="CP046904">
    <property type="protein sequence ID" value="QGZ42796.1"/>
    <property type="molecule type" value="Genomic_DNA"/>
</dbReference>
<evidence type="ECO:0000256" key="1">
    <source>
        <dbReference type="SAM" id="Phobius"/>
    </source>
</evidence>
<evidence type="ECO:0000313" key="3">
    <source>
        <dbReference type="EMBL" id="TWI44103.1"/>
    </source>
</evidence>
<keyword evidence="1" id="KW-0812">Transmembrane</keyword>
<dbReference type="Proteomes" id="UP000315112">
    <property type="component" value="Unassembled WGS sequence"/>
</dbReference>
<gene>
    <name evidence="2" type="ORF">GO485_29665</name>
    <name evidence="3" type="ORF">IP92_04622</name>
</gene>
<dbReference type="OrthoDB" id="5405464at2"/>
<reference evidence="3" key="2">
    <citation type="submission" date="2019-07" db="EMBL/GenBank/DDBJ databases">
        <authorList>
            <person name="Whitman W."/>
            <person name="Huntemann M."/>
            <person name="Clum A."/>
            <person name="Pillay M."/>
            <person name="Palaniappan K."/>
            <person name="Varghese N."/>
            <person name="Mikhailova N."/>
            <person name="Stamatis D."/>
            <person name="Reddy T."/>
            <person name="Daum C."/>
            <person name="Shapiro N."/>
            <person name="Ivanova N."/>
            <person name="Kyrpides N."/>
            <person name="Woyke T."/>
        </authorList>
    </citation>
    <scope>NUCLEOTIDE SEQUENCE</scope>
    <source>
        <strain evidence="3">CGMCC 1.10685</strain>
    </source>
</reference>
<keyword evidence="1" id="KW-0472">Membrane</keyword>
<accession>A0A562PIE1</accession>
<keyword evidence="1" id="KW-1133">Transmembrane helix</keyword>
<evidence type="ECO:0000313" key="2">
    <source>
        <dbReference type="EMBL" id="QGZ42796.1"/>
    </source>
</evidence>
<dbReference type="AlphaFoldDB" id="A0A562PIE1"/>